<dbReference type="CDD" id="cd00093">
    <property type="entry name" value="HTH_XRE"/>
    <property type="match status" value="1"/>
</dbReference>
<organism evidence="3 4">
    <name type="scientific">Nocardia otitidiscaviarum</name>
    <dbReference type="NCBI Taxonomy" id="1823"/>
    <lineage>
        <taxon>Bacteria</taxon>
        <taxon>Bacillati</taxon>
        <taxon>Actinomycetota</taxon>
        <taxon>Actinomycetes</taxon>
        <taxon>Mycobacteriales</taxon>
        <taxon>Nocardiaceae</taxon>
        <taxon>Nocardia</taxon>
    </lineage>
</organism>
<dbReference type="PROSITE" id="PS50943">
    <property type="entry name" value="HTH_CROC1"/>
    <property type="match status" value="1"/>
</dbReference>
<accession>A0A378YF72</accession>
<evidence type="ECO:0000256" key="1">
    <source>
        <dbReference type="SAM" id="MobiDB-lite"/>
    </source>
</evidence>
<dbReference type="EMBL" id="UGRY01000002">
    <property type="protein sequence ID" value="SUA75856.1"/>
    <property type="molecule type" value="Genomic_DNA"/>
</dbReference>
<protein>
    <submittedName>
        <fullName evidence="3">ESX-1 secretion-associated regulator EspR</fullName>
    </submittedName>
</protein>
<dbReference type="SUPFAM" id="SSF47413">
    <property type="entry name" value="lambda repressor-like DNA-binding domains"/>
    <property type="match status" value="1"/>
</dbReference>
<sequence>MADFAARLNKLFETVHPPGRKPHTNAEVAAALTASGHPISKPYLSQLRSGQRTNPSDETVAALAKFFKVKPDYFFNDIYAAKIDHDLELLSQLQGYGLRRLSSRAFDLSEESEPPHLHGGEVAGIRGAARNSSGRHGIGPASRQHSAGDSEPHCVGLSQDSSSRFHEERSNDTALLAGQRRHRAAGTWGVAPVSGHRDHVAYTPARSRYAHSWHIAARGPSTYR</sequence>
<feature type="region of interest" description="Disordered" evidence="1">
    <location>
        <begin position="129"/>
        <end position="171"/>
    </location>
</feature>
<dbReference type="STRING" id="1406858.GCA_000710895_06157"/>
<dbReference type="AlphaFoldDB" id="A0A378YF72"/>
<dbReference type="Gene3D" id="1.10.260.40">
    <property type="entry name" value="lambda repressor-like DNA-binding domains"/>
    <property type="match status" value="1"/>
</dbReference>
<evidence type="ECO:0000313" key="4">
    <source>
        <dbReference type="Proteomes" id="UP000255467"/>
    </source>
</evidence>
<reference evidence="3 4" key="1">
    <citation type="submission" date="2018-06" db="EMBL/GenBank/DDBJ databases">
        <authorList>
            <consortium name="Pathogen Informatics"/>
            <person name="Doyle S."/>
        </authorList>
    </citation>
    <scope>NUCLEOTIDE SEQUENCE [LARGE SCALE GENOMIC DNA]</scope>
    <source>
        <strain evidence="3 4">NCTC1934</strain>
    </source>
</reference>
<keyword evidence="4" id="KW-1185">Reference proteome</keyword>
<evidence type="ECO:0000313" key="3">
    <source>
        <dbReference type="EMBL" id="SUA75856.1"/>
    </source>
</evidence>
<gene>
    <name evidence="3" type="primary">espR_1</name>
    <name evidence="3" type="ORF">NCTC1934_02272</name>
</gene>
<evidence type="ECO:0000259" key="2">
    <source>
        <dbReference type="PROSITE" id="PS50943"/>
    </source>
</evidence>
<feature type="domain" description="HTH cro/C1-type" evidence="2">
    <location>
        <begin position="39"/>
        <end position="74"/>
    </location>
</feature>
<dbReference type="Pfam" id="PF01381">
    <property type="entry name" value="HTH_3"/>
    <property type="match status" value="1"/>
</dbReference>
<name>A0A378YF72_9NOCA</name>
<proteinExistence type="predicted"/>
<dbReference type="GO" id="GO:0003677">
    <property type="term" value="F:DNA binding"/>
    <property type="evidence" value="ECO:0007669"/>
    <property type="project" value="InterPro"/>
</dbReference>
<dbReference type="Proteomes" id="UP000255467">
    <property type="component" value="Unassembled WGS sequence"/>
</dbReference>
<dbReference type="InterPro" id="IPR001387">
    <property type="entry name" value="Cro/C1-type_HTH"/>
</dbReference>
<dbReference type="InterPro" id="IPR010982">
    <property type="entry name" value="Lambda_DNA-bd_dom_sf"/>
</dbReference>